<dbReference type="AlphaFoldDB" id="A3MTV3"/>
<organism evidence="1 2">
    <name type="scientific">Pyrobaculum calidifontis (strain DSM 21063 / JCM 11548 / VA1)</name>
    <dbReference type="NCBI Taxonomy" id="410359"/>
    <lineage>
        <taxon>Archaea</taxon>
        <taxon>Thermoproteota</taxon>
        <taxon>Thermoprotei</taxon>
        <taxon>Thermoproteales</taxon>
        <taxon>Thermoproteaceae</taxon>
        <taxon>Pyrobaculum</taxon>
    </lineage>
</organism>
<reference evidence="1" key="1">
    <citation type="submission" date="2007-02" db="EMBL/GenBank/DDBJ databases">
        <title>Complete sequence of Pyrobaculum calidifontis JCM 11548.</title>
        <authorList>
            <consortium name="US DOE Joint Genome Institute"/>
            <person name="Copeland A."/>
            <person name="Lucas S."/>
            <person name="Lapidus A."/>
            <person name="Barry K."/>
            <person name="Glavina del Rio T."/>
            <person name="Dalin E."/>
            <person name="Tice H."/>
            <person name="Pitluck S."/>
            <person name="Chain P."/>
            <person name="Malfatti S."/>
            <person name="Shin M."/>
            <person name="Vergez L."/>
            <person name="Schmutz J."/>
            <person name="Larimer F."/>
            <person name="Land M."/>
            <person name="Hauser L."/>
            <person name="Kyrpides N."/>
            <person name="Mikhailova N."/>
            <person name="Cozen A.E."/>
            <person name="Fitz-Gibbon S.T."/>
            <person name="House C.H."/>
            <person name="Saltikov C."/>
            <person name="Lowe T.M."/>
            <person name="Richardson P."/>
        </authorList>
    </citation>
    <scope>NUCLEOTIDE SEQUENCE [LARGE SCALE GENOMIC DNA]</scope>
    <source>
        <strain evidence="1">JCM 11548</strain>
    </source>
</reference>
<dbReference type="STRING" id="410359.Pcal_0644"/>
<name>A3MTV3_PYRCJ</name>
<dbReference type="Proteomes" id="UP000001431">
    <property type="component" value="Chromosome"/>
</dbReference>
<accession>A3MTV3</accession>
<sequence length="44" mass="5120">MARTKAERLRDAIEMLETAVEERDCSLVEDALEELRALLEELEE</sequence>
<keyword evidence="2" id="KW-1185">Reference proteome</keyword>
<protein>
    <submittedName>
        <fullName evidence="1">Uncharacterized protein</fullName>
    </submittedName>
</protein>
<gene>
    <name evidence="1" type="ordered locus">Pcal_0644</name>
</gene>
<evidence type="ECO:0000313" key="1">
    <source>
        <dbReference type="EMBL" id="ABO08070.1"/>
    </source>
</evidence>
<proteinExistence type="predicted"/>
<dbReference type="KEGG" id="pcl:Pcal_0644"/>
<evidence type="ECO:0000313" key="2">
    <source>
        <dbReference type="Proteomes" id="UP000001431"/>
    </source>
</evidence>
<dbReference type="HOGENOM" id="CLU_208835_0_0_2"/>
<dbReference type="EMBL" id="CP000561">
    <property type="protein sequence ID" value="ABO08070.1"/>
    <property type="molecule type" value="Genomic_DNA"/>
</dbReference>